<accession>A0A242K1G2</accession>
<reference evidence="3" key="2">
    <citation type="submission" date="2017-05" db="EMBL/GenBank/DDBJ databases">
        <authorList>
            <consortium name="The Broad Institute Genomics Platform"/>
            <consortium name="The Broad Institute Genomic Center for Infectious Diseases"/>
            <person name="Earl A."/>
            <person name="Manson A."/>
            <person name="Schwartman J."/>
            <person name="Gilmore M."/>
            <person name="Abouelleil A."/>
            <person name="Cao P."/>
            <person name="Chapman S."/>
            <person name="Cusick C."/>
            <person name="Shea T."/>
            <person name="Young S."/>
            <person name="Neafsey D."/>
            <person name="Nusbaum C."/>
            <person name="Birren B."/>
        </authorList>
    </citation>
    <scope>NUCLEOTIDE SEQUENCE</scope>
    <source>
        <strain evidence="3">9E7_DIV0242</strain>
    </source>
</reference>
<organism evidence="2">
    <name type="scientific">Candidatus Enterococcus clewellii</name>
    <dbReference type="NCBI Taxonomy" id="1834193"/>
    <lineage>
        <taxon>Bacteria</taxon>
        <taxon>Bacillati</taxon>
        <taxon>Bacillota</taxon>
        <taxon>Bacilli</taxon>
        <taxon>Lactobacillales</taxon>
        <taxon>Enterococcaceae</taxon>
        <taxon>Enterococcus</taxon>
    </lineage>
</organism>
<evidence type="ECO:0000313" key="3">
    <source>
        <dbReference type="EMBL" id="WYJ91528.1"/>
    </source>
</evidence>
<gene>
    <name evidence="3" type="ORF">A5888_003296</name>
    <name evidence="2" type="ORF">A5888_003596</name>
</gene>
<dbReference type="EMBL" id="CP147247">
    <property type="protein sequence ID" value="WYJ91528.1"/>
    <property type="molecule type" value="Genomic_DNA"/>
</dbReference>
<proteinExistence type="predicted"/>
<dbReference type="AlphaFoldDB" id="A0A242K1G2"/>
<evidence type="ECO:0000313" key="2">
    <source>
        <dbReference type="EMBL" id="OTP11497.1"/>
    </source>
</evidence>
<dbReference type="EMBL" id="NGMM01000007">
    <property type="protein sequence ID" value="OTP11497.1"/>
    <property type="molecule type" value="Genomic_DNA"/>
</dbReference>
<keyword evidence="1" id="KW-1133">Transmembrane helix</keyword>
<evidence type="ECO:0000313" key="4">
    <source>
        <dbReference type="Proteomes" id="UP000195141"/>
    </source>
</evidence>
<reference evidence="3" key="3">
    <citation type="submission" date="2024-03" db="EMBL/GenBank/DDBJ databases">
        <title>The Genome Sequence of Enterococcus sp. DIV0242b.</title>
        <authorList>
            <consortium name="The Broad Institute Genomics Platform"/>
            <consortium name="The Broad Institute Microbial Omics Core"/>
            <consortium name="The Broad Institute Genomic Center for Infectious Diseases"/>
            <person name="Earl A."/>
            <person name="Manson A."/>
            <person name="Gilmore M."/>
            <person name="Schwartman J."/>
            <person name="Shea T."/>
            <person name="Abouelleil A."/>
            <person name="Cao P."/>
            <person name="Chapman S."/>
            <person name="Cusick C."/>
            <person name="Young S."/>
            <person name="Neafsey D."/>
            <person name="Nusbaum C."/>
            <person name="Birren B."/>
        </authorList>
    </citation>
    <scope>NUCLEOTIDE SEQUENCE</scope>
    <source>
        <strain evidence="3">9E7_DIV0242</strain>
    </source>
</reference>
<dbReference type="Proteomes" id="UP000195141">
    <property type="component" value="Chromosome"/>
</dbReference>
<keyword evidence="1" id="KW-0812">Transmembrane</keyword>
<name>A0A242K1G2_9ENTE</name>
<keyword evidence="1" id="KW-0472">Membrane</keyword>
<feature type="transmembrane region" description="Helical" evidence="1">
    <location>
        <begin position="56"/>
        <end position="77"/>
    </location>
</feature>
<evidence type="ECO:0000256" key="1">
    <source>
        <dbReference type="SAM" id="Phobius"/>
    </source>
</evidence>
<feature type="transmembrane region" description="Helical" evidence="1">
    <location>
        <begin position="6"/>
        <end position="21"/>
    </location>
</feature>
<keyword evidence="4" id="KW-1185">Reference proteome</keyword>
<reference evidence="2" key="1">
    <citation type="submission" date="2017-05" db="EMBL/GenBank/DDBJ databases">
        <title>The Genome Sequence of Enterococcus sp. 9E7_DIV0242.</title>
        <authorList>
            <consortium name="The Broad Institute Genomics Platform"/>
            <consortium name="The Broad Institute Genomic Center for Infectious Diseases"/>
            <person name="Earl A."/>
            <person name="Manson A."/>
            <person name="Schwartman J."/>
            <person name="Gilmore M."/>
            <person name="Abouelleil A."/>
            <person name="Cao P."/>
            <person name="Chapman S."/>
            <person name="Cusick C."/>
            <person name="Shea T."/>
            <person name="Young S."/>
            <person name="Neafsey D."/>
            <person name="Nusbaum C."/>
            <person name="Birren B."/>
        </authorList>
    </citation>
    <scope>NUCLEOTIDE SEQUENCE [LARGE SCALE GENOMIC DNA]</scope>
    <source>
        <strain evidence="2">9E7_DIV0242</strain>
    </source>
</reference>
<sequence length="89" mass="9757">MDTPTIVSFVMLISTLYCALSKKKSKTVYFIPILCSTALIIYNISKNPNPLSSTMIIAGVAGALILSFFLCGILYFLRRASKSLNTNTK</sequence>
<feature type="transmembrane region" description="Helical" evidence="1">
    <location>
        <begin position="28"/>
        <end position="44"/>
    </location>
</feature>
<protein>
    <submittedName>
        <fullName evidence="2">Uncharacterized protein</fullName>
    </submittedName>
</protein>